<evidence type="ECO:0000313" key="2">
    <source>
        <dbReference type="EMBL" id="MQN82184.1"/>
    </source>
</evidence>
<sequence>MNKKRLYILFMSACLMMTHAYAQQISFGPLHSLDSPREDWILPGDTILQDGNKMIYSGKPMQNSYVPLRHINESASNGLAPTAVYSSAQDSLQTSFCLSNPTPTDYGYGWGDYGWGLHKGLNMSVDLSAFATFGKHAPHRGGFTQTIDATYLTPLSKDEKLWMALGVYLTNTNYGGDSYHDGGLYGILGYKINKNWEAYVYGQLSVANNYNSIYGRYAGYGPYGYGAYGYGPYGFGMHPGYWSHGIMPGGYGMGVPGANVLGGGIRYTNDKKTFSIGLNVEGIWYDNKTPSYFKKYDYPTPNNTAK</sequence>
<reference evidence="2 3" key="1">
    <citation type="submission" date="2019-09" db="EMBL/GenBank/DDBJ databases">
        <title>Distinct polysaccharide growth profiles of human intestinal Prevotella copri isolates.</title>
        <authorList>
            <person name="Fehlner-Peach H."/>
            <person name="Magnabosco C."/>
            <person name="Raghavan V."/>
            <person name="Scher J.U."/>
            <person name="Tett A."/>
            <person name="Cox L.M."/>
            <person name="Gottsegen C."/>
            <person name="Watters A."/>
            <person name="Wiltshire- Gordon J.D."/>
            <person name="Segata N."/>
            <person name="Bonneau R."/>
            <person name="Littman D.R."/>
        </authorList>
    </citation>
    <scope>NUCLEOTIDE SEQUENCE [LARGE SCALE GENOMIC DNA]</scope>
    <source>
        <strain evidence="3">iA622</strain>
    </source>
</reference>
<feature type="chain" id="PRO_5026148638" description="YjbH domain-containing protein" evidence="1">
    <location>
        <begin position="23"/>
        <end position="306"/>
    </location>
</feature>
<evidence type="ECO:0008006" key="4">
    <source>
        <dbReference type="Google" id="ProtNLM"/>
    </source>
</evidence>
<gene>
    <name evidence="2" type="ORF">F7D73_14810</name>
</gene>
<name>A0A6G1U3N2_9BACT</name>
<protein>
    <recommendedName>
        <fullName evidence="4">YjbH domain-containing protein</fullName>
    </recommendedName>
</protein>
<accession>A0A6G1U3N2</accession>
<comment type="caution">
    <text evidence="2">The sequence shown here is derived from an EMBL/GenBank/DDBJ whole genome shotgun (WGS) entry which is preliminary data.</text>
</comment>
<organism evidence="2 3">
    <name type="scientific">Segatella copri</name>
    <dbReference type="NCBI Taxonomy" id="165179"/>
    <lineage>
        <taxon>Bacteria</taxon>
        <taxon>Pseudomonadati</taxon>
        <taxon>Bacteroidota</taxon>
        <taxon>Bacteroidia</taxon>
        <taxon>Bacteroidales</taxon>
        <taxon>Prevotellaceae</taxon>
        <taxon>Segatella</taxon>
    </lineage>
</organism>
<evidence type="ECO:0000256" key="1">
    <source>
        <dbReference type="SAM" id="SignalP"/>
    </source>
</evidence>
<dbReference type="Proteomes" id="UP000480425">
    <property type="component" value="Unassembled WGS sequence"/>
</dbReference>
<feature type="signal peptide" evidence="1">
    <location>
        <begin position="1"/>
        <end position="22"/>
    </location>
</feature>
<dbReference type="OrthoDB" id="1025741at2"/>
<evidence type="ECO:0000313" key="3">
    <source>
        <dbReference type="Proteomes" id="UP000480425"/>
    </source>
</evidence>
<proteinExistence type="predicted"/>
<keyword evidence="1" id="KW-0732">Signal</keyword>
<dbReference type="RefSeq" id="WP_153125938.1">
    <property type="nucleotide sequence ID" value="NZ_VZCB01000101.1"/>
</dbReference>
<dbReference type="EMBL" id="VZCB01000101">
    <property type="protein sequence ID" value="MQN82184.1"/>
    <property type="molecule type" value="Genomic_DNA"/>
</dbReference>
<dbReference type="AlphaFoldDB" id="A0A6G1U3N2"/>